<dbReference type="AlphaFoldDB" id="A0A149U6Q0"/>
<evidence type="ECO:0000259" key="6">
    <source>
        <dbReference type="Pfam" id="PF08281"/>
    </source>
</evidence>
<dbReference type="GO" id="GO:0003677">
    <property type="term" value="F:DNA binding"/>
    <property type="evidence" value="ECO:0007669"/>
    <property type="project" value="InterPro"/>
</dbReference>
<evidence type="ECO:0000256" key="1">
    <source>
        <dbReference type="ARBA" id="ARBA00010641"/>
    </source>
</evidence>
<dbReference type="GO" id="GO:0016987">
    <property type="term" value="F:sigma factor activity"/>
    <property type="evidence" value="ECO:0007669"/>
    <property type="project" value="UniProtKB-KW"/>
</dbReference>
<evidence type="ECO:0000256" key="2">
    <source>
        <dbReference type="ARBA" id="ARBA00023015"/>
    </source>
</evidence>
<evidence type="ECO:0008006" key="9">
    <source>
        <dbReference type="Google" id="ProtNLM"/>
    </source>
</evidence>
<feature type="domain" description="RNA polymerase sigma factor 70 region 4 type 2" evidence="6">
    <location>
        <begin position="127"/>
        <end position="164"/>
    </location>
</feature>
<dbReference type="PATRIC" id="fig|446692.4.peg.3988"/>
<protein>
    <recommendedName>
        <fullName evidence="9">Sigma-70 family RNA polymerase sigma factor</fullName>
    </recommendedName>
</protein>
<comment type="caution">
    <text evidence="7">The sequence shown here is derived from an EMBL/GenBank/DDBJ whole genome shotgun (WGS) entry which is preliminary data.</text>
</comment>
<dbReference type="InterPro" id="IPR013325">
    <property type="entry name" value="RNA_pol_sigma_r2"/>
</dbReference>
<dbReference type="InterPro" id="IPR039425">
    <property type="entry name" value="RNA_pol_sigma-70-like"/>
</dbReference>
<dbReference type="SUPFAM" id="SSF88946">
    <property type="entry name" value="Sigma2 domain of RNA polymerase sigma factors"/>
    <property type="match status" value="1"/>
</dbReference>
<evidence type="ECO:0000313" key="8">
    <source>
        <dbReference type="Proteomes" id="UP000075360"/>
    </source>
</evidence>
<evidence type="ECO:0000313" key="7">
    <source>
        <dbReference type="EMBL" id="KXV61145.1"/>
    </source>
</evidence>
<dbReference type="GO" id="GO:0006352">
    <property type="term" value="P:DNA-templated transcription initiation"/>
    <property type="evidence" value="ECO:0007669"/>
    <property type="project" value="InterPro"/>
</dbReference>
<dbReference type="InterPro" id="IPR036388">
    <property type="entry name" value="WH-like_DNA-bd_sf"/>
</dbReference>
<dbReference type="NCBIfam" id="TIGR02937">
    <property type="entry name" value="sigma70-ECF"/>
    <property type="match status" value="1"/>
</dbReference>
<dbReference type="PANTHER" id="PTHR43133:SF63">
    <property type="entry name" value="RNA POLYMERASE SIGMA FACTOR FECI-RELATED"/>
    <property type="match status" value="1"/>
</dbReference>
<accession>A0A149U6Q0</accession>
<dbReference type="Proteomes" id="UP000075360">
    <property type="component" value="Unassembled WGS sequence"/>
</dbReference>
<dbReference type="Gene3D" id="1.10.1740.10">
    <property type="match status" value="1"/>
</dbReference>
<dbReference type="InterPro" id="IPR007627">
    <property type="entry name" value="RNA_pol_sigma70_r2"/>
</dbReference>
<dbReference type="Gene3D" id="1.10.10.10">
    <property type="entry name" value="Winged helix-like DNA-binding domain superfamily/Winged helix DNA-binding domain"/>
    <property type="match status" value="1"/>
</dbReference>
<dbReference type="Pfam" id="PF08281">
    <property type="entry name" value="Sigma70_r4_2"/>
    <property type="match status" value="1"/>
</dbReference>
<dbReference type="EMBL" id="LHZU01000095">
    <property type="protein sequence ID" value="KXV61145.1"/>
    <property type="molecule type" value="Genomic_DNA"/>
</dbReference>
<keyword evidence="4" id="KW-0804">Transcription</keyword>
<keyword evidence="3" id="KW-0731">Sigma factor</keyword>
<name>A0A149U6Q0_9PROT</name>
<dbReference type="InterPro" id="IPR014284">
    <property type="entry name" value="RNA_pol_sigma-70_dom"/>
</dbReference>
<organism evidence="7 8">
    <name type="scientific">Acetobacter senegalensis</name>
    <dbReference type="NCBI Taxonomy" id="446692"/>
    <lineage>
        <taxon>Bacteria</taxon>
        <taxon>Pseudomonadati</taxon>
        <taxon>Pseudomonadota</taxon>
        <taxon>Alphaproteobacteria</taxon>
        <taxon>Acetobacterales</taxon>
        <taxon>Acetobacteraceae</taxon>
        <taxon>Acetobacter</taxon>
    </lineage>
</organism>
<proteinExistence type="inferred from homology"/>
<keyword evidence="2" id="KW-0805">Transcription regulation</keyword>
<feature type="domain" description="RNA polymerase sigma-70 region 2" evidence="5">
    <location>
        <begin position="14"/>
        <end position="79"/>
    </location>
</feature>
<dbReference type="Pfam" id="PF04542">
    <property type="entry name" value="Sigma70_r2"/>
    <property type="match status" value="1"/>
</dbReference>
<evidence type="ECO:0000256" key="4">
    <source>
        <dbReference type="ARBA" id="ARBA00023163"/>
    </source>
</evidence>
<dbReference type="PANTHER" id="PTHR43133">
    <property type="entry name" value="RNA POLYMERASE ECF-TYPE SIGMA FACTO"/>
    <property type="match status" value="1"/>
</dbReference>
<reference evidence="7 8" key="1">
    <citation type="submission" date="2015-06" db="EMBL/GenBank/DDBJ databases">
        <title>Improved classification and identification of acetic acid bacteria using matrix-assisted laser desorption/ionization time-of-flight mass spectrometry; Gluconobacter nephelii and Gluconobacter uchimurae are later heterotypic synonyms of Gluconobacter japonicus and Gluconobacter oxydans, respectively.</title>
        <authorList>
            <person name="Li L."/>
            <person name="Cleenwerck I."/>
            <person name="De Vuyst L."/>
            <person name="Vandamme P."/>
        </authorList>
    </citation>
    <scope>NUCLEOTIDE SEQUENCE [LARGE SCALE GENOMIC DNA]</scope>
    <source>
        <strain evidence="7 8">LMG 23690</strain>
    </source>
</reference>
<dbReference type="SUPFAM" id="SSF88659">
    <property type="entry name" value="Sigma3 and sigma4 domains of RNA polymerase sigma factors"/>
    <property type="match status" value="1"/>
</dbReference>
<gene>
    <name evidence="7" type="ORF">AD948_02785</name>
</gene>
<comment type="similarity">
    <text evidence="1">Belongs to the sigma-70 factor family. ECF subfamily.</text>
</comment>
<evidence type="ECO:0000259" key="5">
    <source>
        <dbReference type="Pfam" id="PF04542"/>
    </source>
</evidence>
<dbReference type="InterPro" id="IPR013324">
    <property type="entry name" value="RNA_pol_sigma_r3/r4-like"/>
</dbReference>
<dbReference type="InterPro" id="IPR013249">
    <property type="entry name" value="RNA_pol_sigma70_r4_t2"/>
</dbReference>
<sequence>MSVTSVEDRLLGEYMSHRPQLHALATRLMGCRWKGEEIVQEAYLRMTADTAARDIKRPFQFLWSVVYRLSIDAMRRETRDPLSLRRSFTVPECRDELHEREEKALADMVTPERDVVAREHMARMSVVLQQLPAQTRRAFELVQIQGYSQKEVAKMLNVSAPYVNKIVKNASRVLDECLIDFD</sequence>
<evidence type="ECO:0000256" key="3">
    <source>
        <dbReference type="ARBA" id="ARBA00023082"/>
    </source>
</evidence>